<proteinExistence type="predicted"/>
<feature type="coiled-coil region" evidence="5">
    <location>
        <begin position="234"/>
        <end position="268"/>
    </location>
</feature>
<reference evidence="7" key="1">
    <citation type="submission" date="2020-01" db="EMBL/GenBank/DDBJ databases">
        <title>Genome sequence of Kobresia littledalei, the first chromosome-level genome in the family Cyperaceae.</title>
        <authorList>
            <person name="Qu G."/>
        </authorList>
    </citation>
    <scope>NUCLEOTIDE SEQUENCE</scope>
    <source>
        <strain evidence="7">C.B.Clarke</strain>
        <tissue evidence="7">Leaf</tissue>
    </source>
</reference>
<keyword evidence="8" id="KW-1185">Reference proteome</keyword>
<organism evidence="7 8">
    <name type="scientific">Carex littledalei</name>
    <dbReference type="NCBI Taxonomy" id="544730"/>
    <lineage>
        <taxon>Eukaryota</taxon>
        <taxon>Viridiplantae</taxon>
        <taxon>Streptophyta</taxon>
        <taxon>Embryophyta</taxon>
        <taxon>Tracheophyta</taxon>
        <taxon>Spermatophyta</taxon>
        <taxon>Magnoliopsida</taxon>
        <taxon>Liliopsida</taxon>
        <taxon>Poales</taxon>
        <taxon>Cyperaceae</taxon>
        <taxon>Cyperoideae</taxon>
        <taxon>Cariceae</taxon>
        <taxon>Carex</taxon>
        <taxon>Carex subgen. Euthyceras</taxon>
    </lineage>
</organism>
<dbReference type="AlphaFoldDB" id="A0A833R7A3"/>
<dbReference type="PROSITE" id="PS50089">
    <property type="entry name" value="ZF_RING_2"/>
    <property type="match status" value="1"/>
</dbReference>
<protein>
    <submittedName>
        <fullName evidence="7">Putative BOI-related E3 ubiquitin-protein ligase 2</fullName>
    </submittedName>
</protein>
<keyword evidence="1" id="KW-0479">Metal-binding</keyword>
<dbReference type="EMBL" id="SWLB01000009">
    <property type="protein sequence ID" value="KAF3334411.1"/>
    <property type="molecule type" value="Genomic_DNA"/>
</dbReference>
<dbReference type="Proteomes" id="UP000623129">
    <property type="component" value="Unassembled WGS sequence"/>
</dbReference>
<evidence type="ECO:0000259" key="6">
    <source>
        <dbReference type="PROSITE" id="PS50089"/>
    </source>
</evidence>
<dbReference type="Pfam" id="PF13920">
    <property type="entry name" value="zf-C3HC4_3"/>
    <property type="match status" value="1"/>
</dbReference>
<keyword evidence="2 4" id="KW-0863">Zinc-finger</keyword>
<evidence type="ECO:0000256" key="4">
    <source>
        <dbReference type="PROSITE-ProRule" id="PRU00175"/>
    </source>
</evidence>
<dbReference type="Gene3D" id="3.30.40.10">
    <property type="entry name" value="Zinc/RING finger domain, C3HC4 (zinc finger)"/>
    <property type="match status" value="1"/>
</dbReference>
<evidence type="ECO:0000256" key="5">
    <source>
        <dbReference type="SAM" id="Coils"/>
    </source>
</evidence>
<dbReference type="GO" id="GO:0008270">
    <property type="term" value="F:zinc ion binding"/>
    <property type="evidence" value="ECO:0007669"/>
    <property type="project" value="UniProtKB-KW"/>
</dbReference>
<name>A0A833R7A3_9POAL</name>
<dbReference type="InterPro" id="IPR001841">
    <property type="entry name" value="Znf_RING"/>
</dbReference>
<gene>
    <name evidence="7" type="ORF">FCM35_KLT21015</name>
</gene>
<dbReference type="PANTHER" id="PTHR42647">
    <property type="entry name" value="SBP (S-RIBONUCLEASE BINDING PROTEIN) FAMILY PROTEIN"/>
    <property type="match status" value="1"/>
</dbReference>
<accession>A0A833R7A3</accession>
<evidence type="ECO:0000256" key="2">
    <source>
        <dbReference type="ARBA" id="ARBA00022771"/>
    </source>
</evidence>
<dbReference type="GO" id="GO:0004842">
    <property type="term" value="F:ubiquitin-protein transferase activity"/>
    <property type="evidence" value="ECO:0007669"/>
    <property type="project" value="TreeGrafter"/>
</dbReference>
<evidence type="ECO:0000313" key="8">
    <source>
        <dbReference type="Proteomes" id="UP000623129"/>
    </source>
</evidence>
<feature type="domain" description="RING-type" evidence="6">
    <location>
        <begin position="321"/>
        <end position="355"/>
    </location>
</feature>
<evidence type="ECO:0000256" key="1">
    <source>
        <dbReference type="ARBA" id="ARBA00022723"/>
    </source>
</evidence>
<sequence>MRELISVSSLLPLVSGYNNNNSNNMNNMKKFSSEEAPQRSELTYNASASLVKKRARDTPFMAFQYPPTFSSDVQLAGVQPPKQTPVNPVQFIGSAAPRPAKQLRLMDSGIPSIASSSTFLCPLPVCGNTTMGVPQMNTGFSTLRSVVTGPMNVNQTRLVGTGVPSTSGRPAVPGFGFAGIDHELGSILQQLTDDTDKIFQLEVQKIRLAIEEERKAFQQAIMSEIAKGPAMQWLIQKEAELEVSTRRNAELEQILNQLNAEKQNWISIARNNESIVTKLQSKMEHALKNGYDKNVLEEGMGDTDEVQSTCRDDSPVGPFACRLCRKDTTRLVFPCRHLCLCDACDATVTACPVCNEPKLSSIPVLFT</sequence>
<evidence type="ECO:0000313" key="7">
    <source>
        <dbReference type="EMBL" id="KAF3334411.1"/>
    </source>
</evidence>
<dbReference type="OrthoDB" id="1711136at2759"/>
<comment type="caution">
    <text evidence="7">The sequence shown here is derived from an EMBL/GenBank/DDBJ whole genome shotgun (WGS) entry which is preliminary data.</text>
</comment>
<keyword evidence="5" id="KW-0175">Coiled coil</keyword>
<dbReference type="PANTHER" id="PTHR42647:SF72">
    <property type="entry name" value="EF-HAND CALCIUM-BINDING DOMAIN-CONTAINING PROTEIN 4A"/>
    <property type="match status" value="1"/>
</dbReference>
<keyword evidence="3" id="KW-0862">Zinc</keyword>
<dbReference type="InterPro" id="IPR013083">
    <property type="entry name" value="Znf_RING/FYVE/PHD"/>
</dbReference>
<evidence type="ECO:0000256" key="3">
    <source>
        <dbReference type="ARBA" id="ARBA00022833"/>
    </source>
</evidence>